<organism evidence="1 2">
    <name type="scientific">Pseudarthrobacter siccitolerans</name>
    <dbReference type="NCBI Taxonomy" id="861266"/>
    <lineage>
        <taxon>Bacteria</taxon>
        <taxon>Bacillati</taxon>
        <taxon>Actinomycetota</taxon>
        <taxon>Actinomycetes</taxon>
        <taxon>Micrococcales</taxon>
        <taxon>Micrococcaceae</taxon>
        <taxon>Pseudarthrobacter</taxon>
    </lineage>
</organism>
<accession>A0A024GZL6</accession>
<evidence type="ECO:0000313" key="2">
    <source>
        <dbReference type="Proteomes" id="UP000035722"/>
    </source>
</evidence>
<dbReference type="Proteomes" id="UP000035722">
    <property type="component" value="Unassembled WGS sequence"/>
</dbReference>
<name>A0A024GZL6_9MICC</name>
<dbReference type="STRING" id="861266.ARTSIC4J27_979"/>
<comment type="caution">
    <text evidence="1">The sequence shown here is derived from an EMBL/GenBank/DDBJ whole genome shotgun (WGS) entry which is preliminary data.</text>
</comment>
<keyword evidence="2" id="KW-1185">Reference proteome</keyword>
<proteinExistence type="predicted"/>
<protein>
    <recommendedName>
        <fullName evidence="3">3-keto-disaccharide hydrolase domain-containing protein</fullName>
    </recommendedName>
</protein>
<reference evidence="2" key="1">
    <citation type="journal article" date="2014" name="Genome Announc.">
        <title>Genome Sequence of Arthrobacter siccitolerans 4J27, a Xeroprotectant-Producing Desiccation-Tolerant Microorganism.</title>
        <authorList>
            <person name="Manzanera M."/>
            <person name="Santa-Cruz-Calvo L."/>
            <person name="Vilchez J.I."/>
            <person name="Garcia-Fontana C."/>
            <person name="Silva-Castro G.A."/>
            <person name="Calvo C."/>
            <person name="Gonzalez-Lopez J."/>
        </authorList>
    </citation>
    <scope>NUCLEOTIDE SEQUENCE [LARGE SCALE GENOMIC DNA]</scope>
    <source>
        <strain evidence="2">4J27</strain>
    </source>
</reference>
<dbReference type="AlphaFoldDB" id="A0A024GZL6"/>
<sequence>MRTALLLGATILLVGSIAVTIGLSQRETGPWSDGEVIGRWTVMYTGYGEASGNDDEVVLHPKSAASADITHGGLVHTTRSYMDPTFEVTVHTELQVRNGPPNNWEVGWVLWNLSDDEHFYAVALKPNGWEISKQDPAYPGNQRFIASGLEPQFPIGQDYRVRVEHDWPRMTVSVGGRELATITDEERPYRGGTIGLYTEDARVRFTDLDILDAAPD</sequence>
<evidence type="ECO:0008006" key="3">
    <source>
        <dbReference type="Google" id="ProtNLM"/>
    </source>
</evidence>
<dbReference type="EMBL" id="CAQI01000031">
    <property type="protein sequence ID" value="CCQ45047.1"/>
    <property type="molecule type" value="Genomic_DNA"/>
</dbReference>
<gene>
    <name evidence="1" type="ORF">ARTSIC4J27_979</name>
</gene>
<dbReference type="Gene3D" id="2.60.120.560">
    <property type="entry name" value="Exo-inulinase, domain 1"/>
    <property type="match status" value="1"/>
</dbReference>
<evidence type="ECO:0000313" key="1">
    <source>
        <dbReference type="EMBL" id="CCQ45047.1"/>
    </source>
</evidence>
<dbReference type="RefSeq" id="WP_235436540.1">
    <property type="nucleotide sequence ID" value="NZ_CAQI01000031.1"/>
</dbReference>